<protein>
    <submittedName>
        <fullName evidence="2">Uncharacterized protein</fullName>
    </submittedName>
</protein>
<evidence type="ECO:0000313" key="3">
    <source>
        <dbReference type="Proteomes" id="UP000541444"/>
    </source>
</evidence>
<accession>A0A7J7KUS8</accession>
<evidence type="ECO:0000313" key="2">
    <source>
        <dbReference type="EMBL" id="KAF6134110.1"/>
    </source>
</evidence>
<keyword evidence="1" id="KW-0812">Transmembrane</keyword>
<keyword evidence="1" id="KW-0472">Membrane</keyword>
<sequence>MIWHTTIIKSANLKDDLQKETIDCAITVSSFQTFSHFRSTMWRKMWLIISRRSLIRNMDRLGIAISVNPLPQFLNTVVFLLVKAFCLSGMNLTIYLKRKQDLRIHLHWIDS</sequence>
<dbReference type="Proteomes" id="UP000541444">
    <property type="component" value="Unassembled WGS sequence"/>
</dbReference>
<dbReference type="AlphaFoldDB" id="A0A7J7KUS8"/>
<comment type="caution">
    <text evidence="2">The sequence shown here is derived from an EMBL/GenBank/DDBJ whole genome shotgun (WGS) entry which is preliminary data.</text>
</comment>
<evidence type="ECO:0000256" key="1">
    <source>
        <dbReference type="SAM" id="Phobius"/>
    </source>
</evidence>
<keyword evidence="1" id="KW-1133">Transmembrane helix</keyword>
<feature type="transmembrane region" description="Helical" evidence="1">
    <location>
        <begin position="77"/>
        <end position="96"/>
    </location>
</feature>
<keyword evidence="3" id="KW-1185">Reference proteome</keyword>
<dbReference type="EMBL" id="JACGCM010002890">
    <property type="protein sequence ID" value="KAF6134110.1"/>
    <property type="molecule type" value="Genomic_DNA"/>
</dbReference>
<organism evidence="2 3">
    <name type="scientific">Kingdonia uniflora</name>
    <dbReference type="NCBI Taxonomy" id="39325"/>
    <lineage>
        <taxon>Eukaryota</taxon>
        <taxon>Viridiplantae</taxon>
        <taxon>Streptophyta</taxon>
        <taxon>Embryophyta</taxon>
        <taxon>Tracheophyta</taxon>
        <taxon>Spermatophyta</taxon>
        <taxon>Magnoliopsida</taxon>
        <taxon>Ranunculales</taxon>
        <taxon>Circaeasteraceae</taxon>
        <taxon>Kingdonia</taxon>
    </lineage>
</organism>
<reference evidence="2 3" key="1">
    <citation type="journal article" date="2020" name="IScience">
        <title>Genome Sequencing of the Endangered Kingdonia uniflora (Circaeasteraceae, Ranunculales) Reveals Potential Mechanisms of Evolutionary Specialization.</title>
        <authorList>
            <person name="Sun Y."/>
            <person name="Deng T."/>
            <person name="Zhang A."/>
            <person name="Moore M.J."/>
            <person name="Landis J.B."/>
            <person name="Lin N."/>
            <person name="Zhang H."/>
            <person name="Zhang X."/>
            <person name="Huang J."/>
            <person name="Zhang X."/>
            <person name="Sun H."/>
            <person name="Wang H."/>
        </authorList>
    </citation>
    <scope>NUCLEOTIDE SEQUENCE [LARGE SCALE GENOMIC DNA]</scope>
    <source>
        <strain evidence="2">TB1705</strain>
        <tissue evidence="2">Leaf</tissue>
    </source>
</reference>
<name>A0A7J7KUS8_9MAGN</name>
<gene>
    <name evidence="2" type="ORF">GIB67_013507</name>
</gene>
<proteinExistence type="predicted"/>